<dbReference type="SUPFAM" id="SSF55961">
    <property type="entry name" value="Bet v1-like"/>
    <property type="match status" value="1"/>
</dbReference>
<keyword evidence="2" id="KW-1185">Reference proteome</keyword>
<dbReference type="Gene3D" id="3.30.530.20">
    <property type="match status" value="1"/>
</dbReference>
<gene>
    <name evidence="1" type="ORF">RQP53_15810</name>
</gene>
<dbReference type="Pfam" id="PF10604">
    <property type="entry name" value="Polyketide_cyc2"/>
    <property type="match status" value="1"/>
</dbReference>
<protein>
    <submittedName>
        <fullName evidence="1">SRPBCC family protein</fullName>
    </submittedName>
</protein>
<reference evidence="1" key="1">
    <citation type="submission" date="2023-09" db="EMBL/GenBank/DDBJ databases">
        <title>Paucibacter sp. APW11 Genome sequencing and assembly.</title>
        <authorList>
            <person name="Kim I."/>
        </authorList>
    </citation>
    <scope>NUCLEOTIDE SEQUENCE</scope>
    <source>
        <strain evidence="1">APW11</strain>
    </source>
</reference>
<organism evidence="1 2">
    <name type="scientific">Roseateles aquae</name>
    <dbReference type="NCBI Taxonomy" id="3077235"/>
    <lineage>
        <taxon>Bacteria</taxon>
        <taxon>Pseudomonadati</taxon>
        <taxon>Pseudomonadota</taxon>
        <taxon>Betaproteobacteria</taxon>
        <taxon>Burkholderiales</taxon>
        <taxon>Sphaerotilaceae</taxon>
        <taxon>Roseateles</taxon>
    </lineage>
</organism>
<comment type="caution">
    <text evidence="1">The sequence shown here is derived from an EMBL/GenBank/DDBJ whole genome shotgun (WGS) entry which is preliminary data.</text>
</comment>
<name>A0ABU3PF09_9BURK</name>
<evidence type="ECO:0000313" key="1">
    <source>
        <dbReference type="EMBL" id="MDT9000742.1"/>
    </source>
</evidence>
<sequence>MRPRPPQPPSPAPLPQAPALQSADHFDLLSHWHIQAPLEQVWATLTDTEGWPHWWPQVREVRTLRAGGLLGLGSVRRIRWATRLPHQISVEIELVEVLRLQRIRGRSRGQLQGEGIWLLSADGDSTHLTYLWRVRLNTAWMRWLAPLLAPLFRWNHESVMRAGEAGLQRWLAPHSLR</sequence>
<dbReference type="EMBL" id="JAVXZY010000006">
    <property type="protein sequence ID" value="MDT9000742.1"/>
    <property type="molecule type" value="Genomic_DNA"/>
</dbReference>
<dbReference type="InterPro" id="IPR019587">
    <property type="entry name" value="Polyketide_cyclase/dehydratase"/>
</dbReference>
<proteinExistence type="predicted"/>
<dbReference type="Proteomes" id="UP001246372">
    <property type="component" value="Unassembled WGS sequence"/>
</dbReference>
<dbReference type="InterPro" id="IPR023393">
    <property type="entry name" value="START-like_dom_sf"/>
</dbReference>
<evidence type="ECO:0000313" key="2">
    <source>
        <dbReference type="Proteomes" id="UP001246372"/>
    </source>
</evidence>
<accession>A0ABU3PF09</accession>
<dbReference type="RefSeq" id="WP_315651601.1">
    <property type="nucleotide sequence ID" value="NZ_JAVXZY010000006.1"/>
</dbReference>